<feature type="chain" id="PRO_5045277194" description="FAD:protein FMN transferase" evidence="12">
    <location>
        <begin position="21"/>
        <end position="348"/>
    </location>
</feature>
<evidence type="ECO:0000256" key="9">
    <source>
        <dbReference type="ARBA" id="ARBA00031306"/>
    </source>
</evidence>
<dbReference type="InterPro" id="IPR024932">
    <property type="entry name" value="ApbE"/>
</dbReference>
<dbReference type="EC" id="2.7.1.180" evidence="2 11"/>
<dbReference type="RefSeq" id="WP_264848255.1">
    <property type="nucleotide sequence ID" value="NZ_BRXR01000001.1"/>
</dbReference>
<keyword evidence="14" id="KW-1185">Reference proteome</keyword>
<keyword evidence="4 11" id="KW-0285">Flavoprotein</keyword>
<dbReference type="SUPFAM" id="SSF143631">
    <property type="entry name" value="ApbE-like"/>
    <property type="match status" value="1"/>
</dbReference>
<accession>A0ABQ5N1C2</accession>
<protein>
    <recommendedName>
        <fullName evidence="3 11">FAD:protein FMN transferase</fullName>
        <ecNumber evidence="2 11">2.7.1.180</ecNumber>
    </recommendedName>
    <alternativeName>
        <fullName evidence="9 11">Flavin transferase</fullName>
    </alternativeName>
</protein>
<evidence type="ECO:0000256" key="1">
    <source>
        <dbReference type="ARBA" id="ARBA00001946"/>
    </source>
</evidence>
<dbReference type="GO" id="GO:0016740">
    <property type="term" value="F:transferase activity"/>
    <property type="evidence" value="ECO:0007669"/>
    <property type="project" value="UniProtKB-KW"/>
</dbReference>
<proteinExistence type="inferred from homology"/>
<sequence length="348" mass="38210">MKKKILAVIMCIALIIPMAACSKKDEKIDKYATKMDTIMHLTAYGKNAEKAIDAAFSRVDEIERMASSTISTSDVSKINQAAGKEYVKVHPEIIKIIKTSLEYSKISNGAFDITVGPLIKLWGIGTTSERVPMDSEIKERLALVGYNNISINEADSSVKLMKEGMSIDLGGVAKGFTADEIVKIFKKYGVESAIINLGGSSIYTLGEKPDKSMWSIAIQNPRKEKNEGNICLVKMNQAALSTSGDYQRFFIKDGKRYHHILDPATGYPADAGVMSDMVLIDSSIENPNMLADILTKITFVSGVEKGLKTIDSLKGVSCMVVTTDFKLYKSSKWDAKIEDLSPEFKMAN</sequence>
<feature type="signal peptide" evidence="12">
    <location>
        <begin position="1"/>
        <end position="20"/>
    </location>
</feature>
<name>A0ABQ5N1C2_9CLOT</name>
<evidence type="ECO:0000256" key="2">
    <source>
        <dbReference type="ARBA" id="ARBA00011955"/>
    </source>
</evidence>
<dbReference type="PANTHER" id="PTHR30040:SF2">
    <property type="entry name" value="FAD:PROTEIN FMN TRANSFERASE"/>
    <property type="match status" value="1"/>
</dbReference>
<evidence type="ECO:0000256" key="11">
    <source>
        <dbReference type="PIRNR" id="PIRNR006268"/>
    </source>
</evidence>
<keyword evidence="12" id="KW-0732">Signal</keyword>
<comment type="similarity">
    <text evidence="11">Belongs to the ApbE family.</text>
</comment>
<evidence type="ECO:0000256" key="5">
    <source>
        <dbReference type="ARBA" id="ARBA00022679"/>
    </source>
</evidence>
<evidence type="ECO:0000256" key="3">
    <source>
        <dbReference type="ARBA" id="ARBA00016337"/>
    </source>
</evidence>
<evidence type="ECO:0000256" key="6">
    <source>
        <dbReference type="ARBA" id="ARBA00022723"/>
    </source>
</evidence>
<evidence type="ECO:0000313" key="14">
    <source>
        <dbReference type="Proteomes" id="UP001208567"/>
    </source>
</evidence>
<evidence type="ECO:0000313" key="13">
    <source>
        <dbReference type="EMBL" id="GLC28983.1"/>
    </source>
</evidence>
<keyword evidence="7 11" id="KW-0274">FAD</keyword>
<keyword evidence="8 11" id="KW-0460">Magnesium</keyword>
<evidence type="ECO:0000256" key="7">
    <source>
        <dbReference type="ARBA" id="ARBA00022827"/>
    </source>
</evidence>
<dbReference type="InterPro" id="IPR003374">
    <property type="entry name" value="ApbE-like_sf"/>
</dbReference>
<comment type="caution">
    <text evidence="13">The sequence shown here is derived from an EMBL/GenBank/DDBJ whole genome shotgun (WGS) entry which is preliminary data.</text>
</comment>
<reference evidence="13 14" key="1">
    <citation type="journal article" date="2024" name="Int. J. Syst. Evol. Microbiol.">
        <title>Clostridium omnivorum sp. nov., isolated from anoxic soil under the treatment of reductive soil disinfestation.</title>
        <authorList>
            <person name="Ueki A."/>
            <person name="Tonouchi A."/>
            <person name="Kaku N."/>
            <person name="Honma S."/>
            <person name="Ueki K."/>
        </authorList>
    </citation>
    <scope>NUCLEOTIDE SEQUENCE [LARGE SCALE GENOMIC DNA]</scope>
    <source>
        <strain evidence="13 14">E14</strain>
    </source>
</reference>
<evidence type="ECO:0000256" key="12">
    <source>
        <dbReference type="SAM" id="SignalP"/>
    </source>
</evidence>
<evidence type="ECO:0000256" key="10">
    <source>
        <dbReference type="ARBA" id="ARBA00048540"/>
    </source>
</evidence>
<comment type="cofactor">
    <cofactor evidence="1">
        <name>Mg(2+)</name>
        <dbReference type="ChEBI" id="CHEBI:18420"/>
    </cofactor>
</comment>
<dbReference type="Pfam" id="PF02424">
    <property type="entry name" value="ApbE"/>
    <property type="match status" value="1"/>
</dbReference>
<dbReference type="Gene3D" id="3.10.520.10">
    <property type="entry name" value="ApbE-like domains"/>
    <property type="match status" value="1"/>
</dbReference>
<keyword evidence="6 11" id="KW-0479">Metal-binding</keyword>
<comment type="catalytic activity">
    <reaction evidence="10 11">
        <text>L-threonyl-[protein] + FAD = FMN-L-threonyl-[protein] + AMP + H(+)</text>
        <dbReference type="Rhea" id="RHEA:36847"/>
        <dbReference type="Rhea" id="RHEA-COMP:11060"/>
        <dbReference type="Rhea" id="RHEA-COMP:11061"/>
        <dbReference type="ChEBI" id="CHEBI:15378"/>
        <dbReference type="ChEBI" id="CHEBI:30013"/>
        <dbReference type="ChEBI" id="CHEBI:57692"/>
        <dbReference type="ChEBI" id="CHEBI:74257"/>
        <dbReference type="ChEBI" id="CHEBI:456215"/>
        <dbReference type="EC" id="2.7.1.180"/>
    </reaction>
</comment>
<dbReference type="EMBL" id="BRXR01000001">
    <property type="protein sequence ID" value="GLC28983.1"/>
    <property type="molecule type" value="Genomic_DNA"/>
</dbReference>
<gene>
    <name evidence="13" type="ORF">bsdE14_03930</name>
</gene>
<keyword evidence="5 11" id="KW-0808">Transferase</keyword>
<dbReference type="PANTHER" id="PTHR30040">
    <property type="entry name" value="THIAMINE BIOSYNTHESIS LIPOPROTEIN APBE"/>
    <property type="match status" value="1"/>
</dbReference>
<evidence type="ECO:0000256" key="4">
    <source>
        <dbReference type="ARBA" id="ARBA00022630"/>
    </source>
</evidence>
<organism evidence="13 14">
    <name type="scientific">Clostridium omnivorum</name>
    <dbReference type="NCBI Taxonomy" id="1604902"/>
    <lineage>
        <taxon>Bacteria</taxon>
        <taxon>Bacillati</taxon>
        <taxon>Bacillota</taxon>
        <taxon>Clostridia</taxon>
        <taxon>Eubacteriales</taxon>
        <taxon>Clostridiaceae</taxon>
        <taxon>Clostridium</taxon>
    </lineage>
</organism>
<evidence type="ECO:0000256" key="8">
    <source>
        <dbReference type="ARBA" id="ARBA00022842"/>
    </source>
</evidence>
<dbReference type="Proteomes" id="UP001208567">
    <property type="component" value="Unassembled WGS sequence"/>
</dbReference>
<dbReference type="PIRSF" id="PIRSF006268">
    <property type="entry name" value="ApbE"/>
    <property type="match status" value="1"/>
</dbReference>